<comment type="caution">
    <text evidence="3">The sequence shown here is derived from an EMBL/GenBank/DDBJ whole genome shotgun (WGS) entry which is preliminary data.</text>
</comment>
<evidence type="ECO:0000256" key="1">
    <source>
        <dbReference type="SAM" id="Coils"/>
    </source>
</evidence>
<feature type="compositionally biased region" description="Pro residues" evidence="2">
    <location>
        <begin position="279"/>
        <end position="292"/>
    </location>
</feature>
<feature type="compositionally biased region" description="Basic and acidic residues" evidence="2">
    <location>
        <begin position="509"/>
        <end position="526"/>
    </location>
</feature>
<evidence type="ECO:0008006" key="5">
    <source>
        <dbReference type="Google" id="ProtNLM"/>
    </source>
</evidence>
<feature type="compositionally biased region" description="Low complexity" evidence="2">
    <location>
        <begin position="84"/>
        <end position="93"/>
    </location>
</feature>
<feature type="compositionally biased region" description="Basic and acidic residues" evidence="2">
    <location>
        <begin position="182"/>
        <end position="194"/>
    </location>
</feature>
<proteinExistence type="predicted"/>
<reference evidence="3" key="1">
    <citation type="journal article" date="2020" name="New Phytol.">
        <title>Comparative genomics reveals dynamic genome evolution in host specialist ectomycorrhizal fungi.</title>
        <authorList>
            <person name="Lofgren L.A."/>
            <person name="Nguyen N.H."/>
            <person name="Vilgalys R."/>
            <person name="Ruytinx J."/>
            <person name="Liao H.L."/>
            <person name="Branco S."/>
            <person name="Kuo A."/>
            <person name="LaButti K."/>
            <person name="Lipzen A."/>
            <person name="Andreopoulos W."/>
            <person name="Pangilinan J."/>
            <person name="Riley R."/>
            <person name="Hundley H."/>
            <person name="Na H."/>
            <person name="Barry K."/>
            <person name="Grigoriev I.V."/>
            <person name="Stajich J.E."/>
            <person name="Kennedy P.G."/>
        </authorList>
    </citation>
    <scope>NUCLEOTIDE SEQUENCE</scope>
    <source>
        <strain evidence="3">MN1</strain>
    </source>
</reference>
<dbReference type="EMBL" id="JABBWG010000001">
    <property type="protein sequence ID" value="KAG1826892.1"/>
    <property type="molecule type" value="Genomic_DNA"/>
</dbReference>
<feature type="region of interest" description="Disordered" evidence="2">
    <location>
        <begin position="508"/>
        <end position="533"/>
    </location>
</feature>
<dbReference type="OrthoDB" id="3216420at2759"/>
<keyword evidence="4" id="KW-1185">Reference proteome</keyword>
<dbReference type="GeneID" id="64632380"/>
<dbReference type="CDD" id="cd23787">
    <property type="entry name" value="RWD_CSM1"/>
    <property type="match status" value="1"/>
</dbReference>
<dbReference type="AlphaFoldDB" id="A0A9P7EP16"/>
<dbReference type="RefSeq" id="XP_041199739.1">
    <property type="nucleotide sequence ID" value="XM_041338364.1"/>
</dbReference>
<feature type="coiled-coil region" evidence="1">
    <location>
        <begin position="325"/>
        <end position="359"/>
    </location>
</feature>
<feature type="region of interest" description="Disordered" evidence="2">
    <location>
        <begin position="52"/>
        <end position="205"/>
    </location>
</feature>
<feature type="region of interest" description="Disordered" evidence="2">
    <location>
        <begin position="273"/>
        <end position="294"/>
    </location>
</feature>
<sequence length="533" mass="60219">MDHVSRQCLVSELHKVILQSSPGRRREQPYNHSTTFYLFAIIMSSGDEMDALKTTTRPKPRKKQRTVSPQPSTSKQQSNHKPITESSSSSPSSDDIEVIDPPPNIPASTARPQRKKGLAKASESRPNGKVSESQTKGKAPESQAKGKAPESRAKAKDTHVKPKPVKPDAKKLPFPALITEDPSNHSEPEHEPEKPPLSPRIHKELERWKVKSKDLEHQRDKLSQQLEELFQVRKTDAEQALDDLTALYDSRSKAQESIISALHTQLASQSPFFWTSEPEPNPPSRSTHPPPNSSTLAIPHFLTRATADAEQRTLHDKLAHMRDELTAKDAVIEERERRIAELEQSVKDIRVELDAEIARSKQLLARQPHPHTKTFSTDADPKHSATIQFYEDFSNLLVLNIKWEPREGMEDDIVHTCVYTYVATVKDETDGWEHVERSISFSLRAYTELSDSEVSEADRRVKYTPLELDKLSYDFKERLGFLASGFTFPHKQAALFLGSLTRQMEAAFESEKSGSAADEHEERGEEIVDVDDL</sequence>
<accession>A0A9P7EP16</accession>
<organism evidence="3 4">
    <name type="scientific">Suillus subaureus</name>
    <dbReference type="NCBI Taxonomy" id="48587"/>
    <lineage>
        <taxon>Eukaryota</taxon>
        <taxon>Fungi</taxon>
        <taxon>Dikarya</taxon>
        <taxon>Basidiomycota</taxon>
        <taxon>Agaricomycotina</taxon>
        <taxon>Agaricomycetes</taxon>
        <taxon>Agaricomycetidae</taxon>
        <taxon>Boletales</taxon>
        <taxon>Suillineae</taxon>
        <taxon>Suillaceae</taxon>
        <taxon>Suillus</taxon>
    </lineage>
</organism>
<evidence type="ECO:0000313" key="4">
    <source>
        <dbReference type="Proteomes" id="UP000807769"/>
    </source>
</evidence>
<feature type="compositionally biased region" description="Basic and acidic residues" evidence="2">
    <location>
        <begin position="147"/>
        <end position="171"/>
    </location>
</feature>
<feature type="coiled-coil region" evidence="1">
    <location>
        <begin position="205"/>
        <end position="232"/>
    </location>
</feature>
<dbReference type="Proteomes" id="UP000807769">
    <property type="component" value="Unassembled WGS sequence"/>
</dbReference>
<keyword evidence="1" id="KW-0175">Coiled coil</keyword>
<name>A0A9P7EP16_9AGAM</name>
<gene>
    <name evidence="3" type="ORF">BJ212DRAFT_14472</name>
</gene>
<evidence type="ECO:0000313" key="3">
    <source>
        <dbReference type="EMBL" id="KAG1826892.1"/>
    </source>
</evidence>
<evidence type="ECO:0000256" key="2">
    <source>
        <dbReference type="SAM" id="MobiDB-lite"/>
    </source>
</evidence>
<feature type="compositionally biased region" description="Basic residues" evidence="2">
    <location>
        <begin position="56"/>
        <end position="65"/>
    </location>
</feature>
<feature type="compositionally biased region" description="Polar residues" evidence="2">
    <location>
        <begin position="67"/>
        <end position="81"/>
    </location>
</feature>
<protein>
    <recommendedName>
        <fullName evidence="5">Monopolin complex subunit Csm1/Pcs1 C-terminal domain-containing protein</fullName>
    </recommendedName>
</protein>